<reference evidence="3" key="1">
    <citation type="journal article" date="2019" name="Int. J. Syst. Evol. Microbiol.">
        <title>The Global Catalogue of Microorganisms (GCM) 10K type strain sequencing project: providing services to taxonomists for standard genome sequencing and annotation.</title>
        <authorList>
            <consortium name="The Broad Institute Genomics Platform"/>
            <consortium name="The Broad Institute Genome Sequencing Center for Infectious Disease"/>
            <person name="Wu L."/>
            <person name="Ma J."/>
        </authorList>
    </citation>
    <scope>NUCLEOTIDE SEQUENCE [LARGE SCALE GENOMIC DNA]</scope>
    <source>
        <strain evidence="3">KACC 11407</strain>
    </source>
</reference>
<keyword evidence="1" id="KW-1133">Transmembrane helix</keyword>
<keyword evidence="3" id="KW-1185">Reference proteome</keyword>
<protein>
    <submittedName>
        <fullName evidence="2">Uncharacterized protein</fullName>
    </submittedName>
</protein>
<dbReference type="EMBL" id="JBHSNM010000003">
    <property type="protein sequence ID" value="MFC5570615.1"/>
    <property type="molecule type" value="Genomic_DNA"/>
</dbReference>
<organism evidence="2 3">
    <name type="scientific">Lysobacter yangpyeongensis</name>
    <dbReference type="NCBI Taxonomy" id="346182"/>
    <lineage>
        <taxon>Bacteria</taxon>
        <taxon>Pseudomonadati</taxon>
        <taxon>Pseudomonadota</taxon>
        <taxon>Gammaproteobacteria</taxon>
        <taxon>Lysobacterales</taxon>
        <taxon>Lysobacteraceae</taxon>
        <taxon>Lysobacter</taxon>
    </lineage>
</organism>
<proteinExistence type="predicted"/>
<keyword evidence="1" id="KW-0472">Membrane</keyword>
<keyword evidence="1" id="KW-0812">Transmembrane</keyword>
<name>A0ABW0SPB5_9GAMM</name>
<dbReference type="Proteomes" id="UP001596036">
    <property type="component" value="Unassembled WGS sequence"/>
</dbReference>
<dbReference type="RefSeq" id="WP_386755051.1">
    <property type="nucleotide sequence ID" value="NZ_JBHSNM010000003.1"/>
</dbReference>
<dbReference type="PROSITE" id="PS51257">
    <property type="entry name" value="PROKAR_LIPOPROTEIN"/>
    <property type="match status" value="1"/>
</dbReference>
<feature type="transmembrane region" description="Helical" evidence="1">
    <location>
        <begin position="16"/>
        <end position="40"/>
    </location>
</feature>
<evidence type="ECO:0000256" key="1">
    <source>
        <dbReference type="SAM" id="Phobius"/>
    </source>
</evidence>
<evidence type="ECO:0000313" key="3">
    <source>
        <dbReference type="Proteomes" id="UP001596036"/>
    </source>
</evidence>
<sequence length="58" mass="6548">MTHLTARKPAPRRGGYLFAVATLLLAAVAACWALTALFPYELHQVWYWLLARFQALTS</sequence>
<gene>
    <name evidence="2" type="ORF">ACFPN1_11145</name>
</gene>
<comment type="caution">
    <text evidence="2">The sequence shown here is derived from an EMBL/GenBank/DDBJ whole genome shotgun (WGS) entry which is preliminary data.</text>
</comment>
<evidence type="ECO:0000313" key="2">
    <source>
        <dbReference type="EMBL" id="MFC5570615.1"/>
    </source>
</evidence>
<accession>A0ABW0SPB5</accession>